<dbReference type="OrthoDB" id="502398at2"/>
<dbReference type="Proteomes" id="UP000307956">
    <property type="component" value="Unassembled WGS sequence"/>
</dbReference>
<dbReference type="SUPFAM" id="SSF53649">
    <property type="entry name" value="Alkaline phosphatase-like"/>
    <property type="match status" value="1"/>
</dbReference>
<protein>
    <submittedName>
        <fullName evidence="1">Alkaline phosphatase family protein</fullName>
    </submittedName>
</protein>
<sequence length="400" mass="43246">MPDDPGSARRLPGGAVRPDYGCGGLYGLAAGVRRWLAGERAGLPWMASDEPQQAGGGVLVFWLVDGLGDDFLQRFGAGSALLAHRRGRLTSVFPSTTASAITTVMTGLMPQAHGLTGWFIHDRRFGGVLAPLPIERRGGGALHGPFLIPRLFPYRSLFQRTRRPAVVVAPRPIAWSGYSLRHSRGARIVAHDGVDDLVGRVAEAVRELGRAGGGYVYAYHDRFDALSHRHGCHSAPVVEEFGRIDVAFRTLCDRLAGSGAEVLVSADHGFIDNPPERRVQLDAHPDVSAMLNAPLFGERRAAFCHVKAGAEEEFEAWAREALAGKGVVRRSAELVAEGLFGHGARHKRLAERVGTHALLMEAGWTVSDHVPGERHHELIGVHGGLSAEEMWIPLIRARCA</sequence>
<dbReference type="Gene3D" id="3.40.720.10">
    <property type="entry name" value="Alkaline Phosphatase, subunit A"/>
    <property type="match status" value="1"/>
</dbReference>
<accession>A0A4S4AUG7</accession>
<reference evidence="1 2" key="1">
    <citation type="submission" date="2019-04" db="EMBL/GenBank/DDBJ databases">
        <title>Azoarcus rhizosphaerae sp. nov. isolated from rhizosphere of Ficus religiosa.</title>
        <authorList>
            <person name="Lin S.-Y."/>
            <person name="Hameed A."/>
            <person name="Hsu Y.-H."/>
            <person name="Young C.-C."/>
        </authorList>
    </citation>
    <scope>NUCLEOTIDE SEQUENCE [LARGE SCALE GENOMIC DNA]</scope>
    <source>
        <strain evidence="1 2">CC-YHH848</strain>
    </source>
</reference>
<dbReference type="Pfam" id="PF01663">
    <property type="entry name" value="Phosphodiest"/>
    <property type="match status" value="2"/>
</dbReference>
<organism evidence="1 2">
    <name type="scientific">Pseudothauera rhizosphaerae</name>
    <dbReference type="NCBI Taxonomy" id="2565932"/>
    <lineage>
        <taxon>Bacteria</taxon>
        <taxon>Pseudomonadati</taxon>
        <taxon>Pseudomonadota</taxon>
        <taxon>Betaproteobacteria</taxon>
        <taxon>Rhodocyclales</taxon>
        <taxon>Zoogloeaceae</taxon>
        <taxon>Pseudothauera</taxon>
    </lineage>
</organism>
<dbReference type="AlphaFoldDB" id="A0A4S4AUG7"/>
<dbReference type="InterPro" id="IPR002591">
    <property type="entry name" value="Phosphodiest/P_Trfase"/>
</dbReference>
<proteinExistence type="predicted"/>
<comment type="caution">
    <text evidence="1">The sequence shown here is derived from an EMBL/GenBank/DDBJ whole genome shotgun (WGS) entry which is preliminary data.</text>
</comment>
<dbReference type="EMBL" id="SSOD01000003">
    <property type="protein sequence ID" value="THF63538.1"/>
    <property type="molecule type" value="Genomic_DNA"/>
</dbReference>
<evidence type="ECO:0000313" key="2">
    <source>
        <dbReference type="Proteomes" id="UP000307956"/>
    </source>
</evidence>
<name>A0A4S4AUG7_9RHOO</name>
<evidence type="ECO:0000313" key="1">
    <source>
        <dbReference type="EMBL" id="THF63538.1"/>
    </source>
</evidence>
<keyword evidence="2" id="KW-1185">Reference proteome</keyword>
<gene>
    <name evidence="1" type="ORF">E6O51_04615</name>
</gene>
<dbReference type="InterPro" id="IPR017850">
    <property type="entry name" value="Alkaline_phosphatase_core_sf"/>
</dbReference>